<dbReference type="EMBL" id="CAEZWR010000024">
    <property type="protein sequence ID" value="CAB4657565.1"/>
    <property type="molecule type" value="Genomic_DNA"/>
</dbReference>
<sequence>MIGGSAGFITMMAFEVDAPPISRSAALVVTVNSSIFARVPGPAESEAIVETISA</sequence>
<protein>
    <submittedName>
        <fullName evidence="1">Unannotated protein</fullName>
    </submittedName>
</protein>
<name>A0A6J6LB64_9ZZZZ</name>
<accession>A0A6J6LB64</accession>
<reference evidence="1" key="1">
    <citation type="submission" date="2020-05" db="EMBL/GenBank/DDBJ databases">
        <authorList>
            <person name="Chiriac C."/>
            <person name="Salcher M."/>
            <person name="Ghai R."/>
            <person name="Kavagutti S V."/>
        </authorList>
    </citation>
    <scope>NUCLEOTIDE SEQUENCE</scope>
</reference>
<dbReference type="AlphaFoldDB" id="A0A6J6LB64"/>
<organism evidence="1">
    <name type="scientific">freshwater metagenome</name>
    <dbReference type="NCBI Taxonomy" id="449393"/>
    <lineage>
        <taxon>unclassified sequences</taxon>
        <taxon>metagenomes</taxon>
        <taxon>ecological metagenomes</taxon>
    </lineage>
</organism>
<evidence type="ECO:0000313" key="1">
    <source>
        <dbReference type="EMBL" id="CAB4657565.1"/>
    </source>
</evidence>
<gene>
    <name evidence="1" type="ORF">UFOPK2282_00326</name>
</gene>
<proteinExistence type="predicted"/>